<protein>
    <submittedName>
        <fullName evidence="2">Uncharacterized protein</fullName>
    </submittedName>
</protein>
<dbReference type="OrthoDB" id="1154025at2"/>
<keyword evidence="3" id="KW-1185">Reference proteome</keyword>
<dbReference type="Proteomes" id="UP000295270">
    <property type="component" value="Unassembled WGS sequence"/>
</dbReference>
<reference evidence="1 3" key="1">
    <citation type="journal article" date="2015" name="Stand. Genomic Sci.">
        <title>Genomic Encyclopedia of Bacterial and Archaeal Type Strains, Phase III: the genomes of soil and plant-associated and newly described type strains.</title>
        <authorList>
            <person name="Whitman W.B."/>
            <person name="Woyke T."/>
            <person name="Klenk H.P."/>
            <person name="Zhou Y."/>
            <person name="Lilburn T.G."/>
            <person name="Beck B.J."/>
            <person name="De Vos P."/>
            <person name="Vandamme P."/>
            <person name="Eisen J.A."/>
            <person name="Garrity G."/>
            <person name="Hugenholtz P."/>
            <person name="Kyrpides N.C."/>
        </authorList>
    </citation>
    <scope>NUCLEOTIDE SEQUENCE [LARGE SCALE GENOMIC DNA]</scope>
    <source>
        <strain evidence="1 3">P5626</strain>
    </source>
</reference>
<reference evidence="1" key="3">
    <citation type="submission" date="2019-03" db="EMBL/GenBank/DDBJ databases">
        <authorList>
            <person name="Whitman W."/>
            <person name="Huntemann M."/>
            <person name="Clum A."/>
            <person name="Pillay M."/>
            <person name="Palaniappan K."/>
            <person name="Varghese N."/>
            <person name="Mikhailova N."/>
            <person name="Stamatis D."/>
            <person name="Reddy T."/>
            <person name="Daum C."/>
            <person name="Shapiro N."/>
            <person name="Ivanova N."/>
            <person name="Kyrpides N."/>
            <person name="Woyke T."/>
        </authorList>
    </citation>
    <scope>NUCLEOTIDE SEQUENCE</scope>
    <source>
        <strain evidence="1">P5626</strain>
    </source>
</reference>
<dbReference type="RefSeq" id="WP_132033489.1">
    <property type="nucleotide sequence ID" value="NZ_QWDN01000002.1"/>
</dbReference>
<name>A0A4Y7UEP7_9FLAO</name>
<dbReference type="AlphaFoldDB" id="A0A4Y7UEP7"/>
<evidence type="ECO:0000313" key="4">
    <source>
        <dbReference type="Proteomes" id="UP000298340"/>
    </source>
</evidence>
<organism evidence="2 4">
    <name type="scientific">Flavobacterium circumlabens</name>
    <dbReference type="NCBI Taxonomy" id="2133765"/>
    <lineage>
        <taxon>Bacteria</taxon>
        <taxon>Pseudomonadati</taxon>
        <taxon>Bacteroidota</taxon>
        <taxon>Flavobacteriia</taxon>
        <taxon>Flavobacteriales</taxon>
        <taxon>Flavobacteriaceae</taxon>
        <taxon>Flavobacterium</taxon>
    </lineage>
</organism>
<proteinExistence type="predicted"/>
<reference evidence="2 4" key="2">
    <citation type="journal article" date="2018" name="Syst. Appl. Microbiol.">
        <title>Flavobacterium circumlabens sp. nov. and Flavobacterium cupreum sp. nov., two psychrotrophic species isolated from Antarctic environmental samples.</title>
        <authorList>
            <person name="Kralova S."/>
            <person name="Busse H.J."/>
            <person name="Svec P."/>
            <person name="Maslanova I."/>
            <person name="Stankova E."/>
            <person name="Bartak M."/>
            <person name="Sedlacek I."/>
        </authorList>
    </citation>
    <scope>NUCLEOTIDE SEQUENCE [LARGE SCALE GENOMIC DNA]</scope>
    <source>
        <strain evidence="2 4">CCM 8828</strain>
    </source>
</reference>
<evidence type="ECO:0000313" key="1">
    <source>
        <dbReference type="EMBL" id="TCN59664.1"/>
    </source>
</evidence>
<sequence length="486" mass="55061">MKLKPKIIEVVGYNATDKNNLKAANAIDSAVLSNSIALLFTQIVSYVNSEDERPQVATIYLKEDLINVYFNKKKAEDLKNLNPSGTLTDVNVEISFYGGFIEKIQVNGKVKGADVSFNNKFSIGISATKNIGQFADNRLYSNERFEEAFFATANGNKGVAPVQYNKDAEKRSLFISASDVIRYVKKVDVNANDISPVPQLVLLDENQKTAKLYKEESSKLFEATVYTDFFGVFDEASPNGIIQTEVNKRFNVETSRFDMRNKCWGLLFPPFFLAEGVGFFQFFDAKFQYSKIEKNNKFLLPQTYEEKDENGNVLSSENYYSPLSLYQHRNFAIGGIANLMTLENQNAKANVYLNAGFLFGRSGIKETALQETGTYLSNLEIPIECNFHLLPEKRVSFILGDRLSWFDTFDSNINLKSIEDSKLTSKNKWLNSFNVDVNVDISSTGKLFLRYKLIHELDNINNNFSQLQFGYSFFLLQSNGVKKKSS</sequence>
<dbReference type="EMBL" id="QWDN01000002">
    <property type="protein sequence ID" value="TEB44933.1"/>
    <property type="molecule type" value="Genomic_DNA"/>
</dbReference>
<evidence type="ECO:0000313" key="3">
    <source>
        <dbReference type="Proteomes" id="UP000295270"/>
    </source>
</evidence>
<evidence type="ECO:0000313" key="2">
    <source>
        <dbReference type="EMBL" id="TEB44933.1"/>
    </source>
</evidence>
<gene>
    <name evidence="2" type="ORF">D0809_07045</name>
    <name evidence="1" type="ORF">EV142_102282</name>
</gene>
<dbReference type="Proteomes" id="UP000298340">
    <property type="component" value="Unassembled WGS sequence"/>
</dbReference>
<comment type="caution">
    <text evidence="2">The sequence shown here is derived from an EMBL/GenBank/DDBJ whole genome shotgun (WGS) entry which is preliminary data.</text>
</comment>
<dbReference type="EMBL" id="SLWA01000002">
    <property type="protein sequence ID" value="TCN59664.1"/>
    <property type="molecule type" value="Genomic_DNA"/>
</dbReference>
<accession>A0A4Y7UEP7</accession>